<keyword evidence="4" id="KW-0479">Metal-binding</keyword>
<name>A0A6J1H363_CUCMO</name>
<dbReference type="UniPathway" id="UPA00896">
    <property type="reaction ID" value="UER00863"/>
</dbReference>
<dbReference type="GO" id="GO:0046951">
    <property type="term" value="P:ketone body biosynthetic process"/>
    <property type="evidence" value="ECO:0007669"/>
    <property type="project" value="TreeGrafter"/>
</dbReference>
<organism evidence="8 9">
    <name type="scientific">Cucurbita moschata</name>
    <name type="common">Winter crookneck squash</name>
    <name type="synonym">Cucurbita pepo var. moschata</name>
    <dbReference type="NCBI Taxonomy" id="3662"/>
    <lineage>
        <taxon>Eukaryota</taxon>
        <taxon>Viridiplantae</taxon>
        <taxon>Streptophyta</taxon>
        <taxon>Embryophyta</taxon>
        <taxon>Tracheophyta</taxon>
        <taxon>Spermatophyta</taxon>
        <taxon>Magnoliopsida</taxon>
        <taxon>eudicotyledons</taxon>
        <taxon>Gunneridae</taxon>
        <taxon>Pentapetalae</taxon>
        <taxon>rosids</taxon>
        <taxon>fabids</taxon>
        <taxon>Cucurbitales</taxon>
        <taxon>Cucurbitaceae</taxon>
        <taxon>Cucurbiteae</taxon>
        <taxon>Cucurbita</taxon>
    </lineage>
</organism>
<dbReference type="GO" id="GO:0006552">
    <property type="term" value="P:L-leucine catabolic process"/>
    <property type="evidence" value="ECO:0007669"/>
    <property type="project" value="TreeGrafter"/>
</dbReference>
<dbReference type="FunFam" id="3.20.20.70:FF:000038">
    <property type="entry name" value="Hydroxymethylglutaryl-CoA lyase, mitochondrial"/>
    <property type="match status" value="1"/>
</dbReference>
<dbReference type="PROSITE" id="PS50991">
    <property type="entry name" value="PYR_CT"/>
    <property type="match status" value="1"/>
</dbReference>
<evidence type="ECO:0000256" key="3">
    <source>
        <dbReference type="ARBA" id="ARBA00012910"/>
    </source>
</evidence>
<dbReference type="PROSITE" id="PS01062">
    <property type="entry name" value="HMG_COA_LYASE"/>
    <property type="match status" value="1"/>
</dbReference>
<dbReference type="GO" id="GO:0046872">
    <property type="term" value="F:metal ion binding"/>
    <property type="evidence" value="ECO:0007669"/>
    <property type="project" value="UniProtKB-KW"/>
</dbReference>
<dbReference type="InterPro" id="IPR000891">
    <property type="entry name" value="PYR_CT"/>
</dbReference>
<proteinExistence type="inferred from homology"/>
<evidence type="ECO:0000313" key="8">
    <source>
        <dbReference type="Proteomes" id="UP000504609"/>
    </source>
</evidence>
<evidence type="ECO:0000256" key="5">
    <source>
        <dbReference type="ARBA" id="ARBA00023239"/>
    </source>
</evidence>
<dbReference type="KEGG" id="cmos:111459265"/>
<dbReference type="PANTHER" id="PTHR42738">
    <property type="entry name" value="HYDROXYMETHYLGLUTARYL-COA LYASE"/>
    <property type="match status" value="1"/>
</dbReference>
<sequence length="497" mass="53457">MRKWKDLSIAGTPTTAHLAALQFPYIYLFSSVTVFFSSTRQIVLSSISTPVLFLASAFTMSSVEEPLGLDKLPSMSTIDRIQRFSSGACRPIGDDIGMGICWIEGGRSSLSNSCREYDEDARETFPWRRHRKETSQNGSVNKRTMSIGSKKFVTGDFCDSHCSSGPEYQTESSSHHIQNMTNKFWNGMPKFVKIVEVGPRDGLQNEKDMVPTSVKVELIHRLVSSGLPVVEATSFVSPTRVPQLSDATEVMEGVRNLEGVRLPVLTPNMKGFRAAVAAGAKEVAVFASASESFSKSNINCSIEESLDRYRAVTSAAKELGIPVRGYVSCVVGCPTEGAIPPYKVGYVAKQLYDMGCFEISLGDTIGVATPGTVVQMLEAVMAVVPVDKLAVHFHDTYGQSLPNILVSLQMGISTIDSSVAGLGGCPYAKGASGNVATEDVLYMLHGLGIKTNVDLAKVISAGNFINNHLGRPSGSKTAVALSRVAADASKIEQDLNK</sequence>
<dbReference type="AlphaFoldDB" id="A0A6J1H363"/>
<accession>A0A6J1H363</accession>
<dbReference type="Proteomes" id="UP000504609">
    <property type="component" value="Unplaced"/>
</dbReference>
<dbReference type="InterPro" id="IPR043594">
    <property type="entry name" value="HMGL"/>
</dbReference>
<evidence type="ECO:0000256" key="4">
    <source>
        <dbReference type="ARBA" id="ARBA00022723"/>
    </source>
</evidence>
<dbReference type="GO" id="GO:0005739">
    <property type="term" value="C:mitochondrion"/>
    <property type="evidence" value="ECO:0007669"/>
    <property type="project" value="TreeGrafter"/>
</dbReference>
<evidence type="ECO:0000259" key="7">
    <source>
        <dbReference type="PROSITE" id="PS50991"/>
    </source>
</evidence>
<reference evidence="9" key="1">
    <citation type="submission" date="2025-08" db="UniProtKB">
        <authorList>
            <consortium name="RefSeq"/>
        </authorList>
    </citation>
    <scope>IDENTIFICATION</scope>
    <source>
        <tissue evidence="9">Young leaves</tissue>
    </source>
</reference>
<dbReference type="SUPFAM" id="SSF51569">
    <property type="entry name" value="Aldolase"/>
    <property type="match status" value="1"/>
</dbReference>
<dbReference type="InterPro" id="IPR000138">
    <property type="entry name" value="HMG_CoA_lyase_AS"/>
</dbReference>
<comment type="similarity">
    <text evidence="2">Belongs to the HMG-CoA lyase family.</text>
</comment>
<gene>
    <name evidence="9" type="primary">LOC111459265</name>
</gene>
<comment type="pathway">
    <text evidence="1">Metabolic intermediate metabolism; (S)-3-hydroxy-3-methylglutaryl-CoA degradation; acetoacetate from (S)-3-hydroxy-3-methylglutaryl-CoA: step 1/1.</text>
</comment>
<evidence type="ECO:0000256" key="1">
    <source>
        <dbReference type="ARBA" id="ARBA00005143"/>
    </source>
</evidence>
<dbReference type="Pfam" id="PF00682">
    <property type="entry name" value="HMGL-like"/>
    <property type="match status" value="1"/>
</dbReference>
<dbReference type="Gene3D" id="3.20.20.70">
    <property type="entry name" value="Aldolase class I"/>
    <property type="match status" value="1"/>
</dbReference>
<dbReference type="RefSeq" id="XP_022957844.1">
    <property type="nucleotide sequence ID" value="XM_023102076.1"/>
</dbReference>
<keyword evidence="8" id="KW-1185">Reference proteome</keyword>
<dbReference type="NCBIfam" id="NF004283">
    <property type="entry name" value="PRK05692.1"/>
    <property type="match status" value="1"/>
</dbReference>
<dbReference type="CDD" id="cd07938">
    <property type="entry name" value="DRE_TIM_HMGL"/>
    <property type="match status" value="1"/>
</dbReference>
<dbReference type="InterPro" id="IPR013785">
    <property type="entry name" value="Aldolase_TIM"/>
</dbReference>
<comment type="catalytic activity">
    <reaction evidence="6">
        <text>(3S)-3-hydroxy-3-methylglutaryl-CoA = acetoacetate + acetyl-CoA</text>
        <dbReference type="Rhea" id="RHEA:24404"/>
        <dbReference type="ChEBI" id="CHEBI:13705"/>
        <dbReference type="ChEBI" id="CHEBI:43074"/>
        <dbReference type="ChEBI" id="CHEBI:57288"/>
        <dbReference type="EC" id="4.1.3.4"/>
    </reaction>
</comment>
<dbReference type="EC" id="4.1.3.4" evidence="3"/>
<dbReference type="GO" id="GO:0004419">
    <property type="term" value="F:hydroxymethylglutaryl-CoA lyase activity"/>
    <property type="evidence" value="ECO:0007669"/>
    <property type="project" value="UniProtKB-EC"/>
</dbReference>
<dbReference type="GeneID" id="111459265"/>
<evidence type="ECO:0000256" key="2">
    <source>
        <dbReference type="ARBA" id="ARBA00009405"/>
    </source>
</evidence>
<dbReference type="PANTHER" id="PTHR42738:SF7">
    <property type="entry name" value="HYDROXYMETHYLGLUTARYL-COA LYASE"/>
    <property type="match status" value="1"/>
</dbReference>
<keyword evidence="5" id="KW-0456">Lyase</keyword>
<evidence type="ECO:0000313" key="9">
    <source>
        <dbReference type="RefSeq" id="XP_022957844.1"/>
    </source>
</evidence>
<protein>
    <recommendedName>
        <fullName evidence="3">hydroxymethylglutaryl-CoA lyase</fullName>
        <ecNumber evidence="3">4.1.3.4</ecNumber>
    </recommendedName>
</protein>
<feature type="domain" description="Pyruvate carboxyltransferase" evidence="7">
    <location>
        <begin position="192"/>
        <end position="459"/>
    </location>
</feature>
<evidence type="ECO:0000256" key="6">
    <source>
        <dbReference type="ARBA" id="ARBA00049877"/>
    </source>
</evidence>